<evidence type="ECO:0000256" key="3">
    <source>
        <dbReference type="ARBA" id="ARBA00013085"/>
    </source>
</evidence>
<dbReference type="EMBL" id="ABXJ01000003">
    <property type="protein sequence ID" value="EEA91747.1"/>
    <property type="molecule type" value="Genomic_DNA"/>
</dbReference>
<dbReference type="GO" id="GO:0004401">
    <property type="term" value="F:histidinol-phosphatase activity"/>
    <property type="evidence" value="ECO:0007669"/>
    <property type="project" value="UniProtKB-UniRule"/>
</dbReference>
<dbReference type="RefSeq" id="WP_006719324.1">
    <property type="nucleotide sequence ID" value="NZ_CP085935.1"/>
</dbReference>
<dbReference type="UniPathway" id="UPA00031">
    <property type="reaction ID" value="UER00013"/>
</dbReference>
<dbReference type="InterPro" id="IPR003141">
    <property type="entry name" value="Pol/His_phosphatase_N"/>
</dbReference>
<dbReference type="Pfam" id="PF02811">
    <property type="entry name" value="PHP"/>
    <property type="match status" value="1"/>
</dbReference>
<dbReference type="PANTHER" id="PTHR21039:SF0">
    <property type="entry name" value="HISTIDINOL-PHOSPHATASE"/>
    <property type="match status" value="1"/>
</dbReference>
<dbReference type="AlphaFoldDB" id="B6G7H7"/>
<evidence type="ECO:0000256" key="5">
    <source>
        <dbReference type="ARBA" id="ARBA00022801"/>
    </source>
</evidence>
<keyword evidence="11" id="KW-1185">Reference proteome</keyword>
<dbReference type="eggNOG" id="COG1387">
    <property type="taxonomic scope" value="Bacteria"/>
</dbReference>
<dbReference type="PANTHER" id="PTHR21039">
    <property type="entry name" value="HISTIDINOL PHOSPHATASE-RELATED"/>
    <property type="match status" value="1"/>
</dbReference>
<evidence type="ECO:0000259" key="9">
    <source>
        <dbReference type="SMART" id="SM00481"/>
    </source>
</evidence>
<reference evidence="10 11" key="1">
    <citation type="submission" date="2008-10" db="EMBL/GenBank/DDBJ databases">
        <title>Draft genome sequence of Collinsella stercoris (DSM 13279).</title>
        <authorList>
            <person name="Sudarsanam P."/>
            <person name="Ley R."/>
            <person name="Guruge J."/>
            <person name="Turnbaugh P.J."/>
            <person name="Mahowald M."/>
            <person name="Liep D."/>
            <person name="Gordon J."/>
        </authorList>
    </citation>
    <scope>NUCLEOTIDE SEQUENCE [LARGE SCALE GENOMIC DNA]</scope>
    <source>
        <strain evidence="10 11">DSM 13279</strain>
    </source>
</reference>
<dbReference type="OrthoDB" id="6637113at2"/>
<evidence type="ECO:0000256" key="8">
    <source>
        <dbReference type="RuleBase" id="RU366003"/>
    </source>
</evidence>
<protein>
    <recommendedName>
        <fullName evidence="3 8">Histidinol-phosphatase</fullName>
        <shortName evidence="8">HolPase</shortName>
        <ecNumber evidence="3 8">3.1.3.15</ecNumber>
    </recommendedName>
</protein>
<dbReference type="GO" id="GO:0000105">
    <property type="term" value="P:L-histidine biosynthetic process"/>
    <property type="evidence" value="ECO:0007669"/>
    <property type="project" value="UniProtKB-UniRule"/>
</dbReference>
<evidence type="ECO:0000313" key="11">
    <source>
        <dbReference type="Proteomes" id="UP000003560"/>
    </source>
</evidence>
<dbReference type="InterPro" id="IPR010140">
    <property type="entry name" value="Histidinol_P_phosphatase_HisJ"/>
</dbReference>
<evidence type="ECO:0000256" key="7">
    <source>
        <dbReference type="ARBA" id="ARBA00049158"/>
    </source>
</evidence>
<comment type="catalytic activity">
    <reaction evidence="7 8">
        <text>L-histidinol phosphate + H2O = L-histidinol + phosphate</text>
        <dbReference type="Rhea" id="RHEA:14465"/>
        <dbReference type="ChEBI" id="CHEBI:15377"/>
        <dbReference type="ChEBI" id="CHEBI:43474"/>
        <dbReference type="ChEBI" id="CHEBI:57699"/>
        <dbReference type="ChEBI" id="CHEBI:57980"/>
        <dbReference type="EC" id="3.1.3.15"/>
    </reaction>
</comment>
<dbReference type="Gene3D" id="3.20.20.140">
    <property type="entry name" value="Metal-dependent hydrolases"/>
    <property type="match status" value="1"/>
</dbReference>
<dbReference type="InterPro" id="IPR016195">
    <property type="entry name" value="Pol/histidinol_Pase-like"/>
</dbReference>
<evidence type="ECO:0000256" key="1">
    <source>
        <dbReference type="ARBA" id="ARBA00004970"/>
    </source>
</evidence>
<comment type="pathway">
    <text evidence="1 8">Amino-acid biosynthesis; L-histidine biosynthesis; L-histidine from 5-phospho-alpha-D-ribose 1-diphosphate: step 8/9.</text>
</comment>
<keyword evidence="6 8" id="KW-0368">Histidine biosynthesis</keyword>
<keyword evidence="5 8" id="KW-0378">Hydrolase</keyword>
<reference evidence="10 11" key="2">
    <citation type="submission" date="2008-10" db="EMBL/GenBank/DDBJ databases">
        <authorList>
            <person name="Fulton L."/>
            <person name="Clifton S."/>
            <person name="Fulton B."/>
            <person name="Xu J."/>
            <person name="Minx P."/>
            <person name="Pepin K.H."/>
            <person name="Johnson M."/>
            <person name="Thiruvilangam P."/>
            <person name="Bhonagiri V."/>
            <person name="Nash W.E."/>
            <person name="Mardis E.R."/>
            <person name="Wilson R.K."/>
        </authorList>
    </citation>
    <scope>NUCLEOTIDE SEQUENCE [LARGE SCALE GENOMIC DNA]</scope>
    <source>
        <strain evidence="10 11">DSM 13279</strain>
    </source>
</reference>
<evidence type="ECO:0000256" key="2">
    <source>
        <dbReference type="ARBA" id="ARBA00009152"/>
    </source>
</evidence>
<name>B6G7H7_9ACTN</name>
<dbReference type="STRING" id="445975.COLSTE_00016"/>
<evidence type="ECO:0000256" key="6">
    <source>
        <dbReference type="ARBA" id="ARBA00023102"/>
    </source>
</evidence>
<proteinExistence type="inferred from homology"/>
<feature type="domain" description="Polymerase/histidinol phosphatase N-terminal" evidence="9">
    <location>
        <begin position="3"/>
        <end position="101"/>
    </location>
</feature>
<dbReference type="GeneID" id="98002447"/>
<gene>
    <name evidence="10" type="ORF">COLSTE_00016</name>
</gene>
<sequence length="282" mass="32712">MFADYHVHTEFSDDSVFPLNDVCALAIERGIDEICITDHVDYGVRPDWDEYRRDPSCAKMFEGKPSINVDYERYFPAIAEARERFAPELTVKTGMEFGVQSHTIDRFRALFDRHAAEWDFIILSIHQVGDKEFWDGAFQEGKTQEEYNMQHYEEMLRVVQGFDNWSVIGHVDHIKRYDPLGPWPDANIRDIVAAIFKEAIRRGKGIELNTSSVRYGLSDLTPSTEILRLYRDLGGRILTLGSDSHKPEHLGAHIPVMRERLRALGFDEFCTFDHMEPVFHKL</sequence>
<dbReference type="EC" id="3.1.3.15" evidence="3 8"/>
<evidence type="ECO:0000256" key="4">
    <source>
        <dbReference type="ARBA" id="ARBA00022605"/>
    </source>
</evidence>
<organism evidence="10 11">
    <name type="scientific">Collinsella stercoris DSM 13279</name>
    <dbReference type="NCBI Taxonomy" id="445975"/>
    <lineage>
        <taxon>Bacteria</taxon>
        <taxon>Bacillati</taxon>
        <taxon>Actinomycetota</taxon>
        <taxon>Coriobacteriia</taxon>
        <taxon>Coriobacteriales</taxon>
        <taxon>Coriobacteriaceae</taxon>
        <taxon>Collinsella</taxon>
    </lineage>
</organism>
<dbReference type="Proteomes" id="UP000003560">
    <property type="component" value="Unassembled WGS sequence"/>
</dbReference>
<dbReference type="NCBIfam" id="TIGR01856">
    <property type="entry name" value="hisJ_fam"/>
    <property type="match status" value="1"/>
</dbReference>
<dbReference type="GO" id="GO:0005737">
    <property type="term" value="C:cytoplasm"/>
    <property type="evidence" value="ECO:0007669"/>
    <property type="project" value="TreeGrafter"/>
</dbReference>
<accession>B6G7H7</accession>
<keyword evidence="4 8" id="KW-0028">Amino-acid biosynthesis</keyword>
<evidence type="ECO:0000313" key="10">
    <source>
        <dbReference type="EMBL" id="EEA91747.1"/>
    </source>
</evidence>
<comment type="similarity">
    <text evidence="2 8">Belongs to the PHP hydrolase family. HisK subfamily.</text>
</comment>
<comment type="caution">
    <text evidence="10">The sequence shown here is derived from an EMBL/GenBank/DDBJ whole genome shotgun (WGS) entry which is preliminary data.</text>
</comment>
<dbReference type="SMART" id="SM00481">
    <property type="entry name" value="POLIIIAc"/>
    <property type="match status" value="1"/>
</dbReference>
<dbReference type="SUPFAM" id="SSF89550">
    <property type="entry name" value="PHP domain-like"/>
    <property type="match status" value="1"/>
</dbReference>
<dbReference type="HOGENOM" id="CLU_054611_3_0_11"/>
<dbReference type="InterPro" id="IPR004013">
    <property type="entry name" value="PHP_dom"/>
</dbReference>